<comment type="caution">
    <text evidence="3">The sequence shown here is derived from an EMBL/GenBank/DDBJ whole genome shotgun (WGS) entry which is preliminary data.</text>
</comment>
<dbReference type="PANTHER" id="PTHR48100:SF5">
    <property type="entry name" value="HISTIDINE PHOSPHATASE FAMILY PROTEIN"/>
    <property type="match status" value="1"/>
</dbReference>
<dbReference type="SUPFAM" id="SSF53254">
    <property type="entry name" value="Phosphoglycerate mutase-like"/>
    <property type="match status" value="1"/>
</dbReference>
<proteinExistence type="predicted"/>
<gene>
    <name evidence="3" type="ORF">EDX97_10850</name>
</gene>
<dbReference type="AlphaFoldDB" id="A0A3N0HWH0"/>
<protein>
    <submittedName>
        <fullName evidence="3">Histidine phosphatase family protein</fullName>
    </submittedName>
</protein>
<dbReference type="SMART" id="SM00855">
    <property type="entry name" value="PGAM"/>
    <property type="match status" value="1"/>
</dbReference>
<feature type="active site" description="Proton donor/acceptor" evidence="1">
    <location>
        <position position="82"/>
    </location>
</feature>
<dbReference type="Gene3D" id="3.40.50.1240">
    <property type="entry name" value="Phosphoglycerate mutase-like"/>
    <property type="match status" value="1"/>
</dbReference>
<accession>A0A3N0HWH0</accession>
<dbReference type="GO" id="GO:0005737">
    <property type="term" value="C:cytoplasm"/>
    <property type="evidence" value="ECO:0007669"/>
    <property type="project" value="TreeGrafter"/>
</dbReference>
<dbReference type="InterPro" id="IPR001345">
    <property type="entry name" value="PG/BPGM_mutase_AS"/>
</dbReference>
<feature type="binding site" evidence="2">
    <location>
        <begin position="9"/>
        <end position="16"/>
    </location>
    <ligand>
        <name>substrate</name>
    </ligand>
</feature>
<dbReference type="InterPro" id="IPR013078">
    <property type="entry name" value="His_Pase_superF_clade-1"/>
</dbReference>
<keyword evidence="4" id="KW-1185">Reference proteome</keyword>
<dbReference type="InterPro" id="IPR029033">
    <property type="entry name" value="His_PPase_superfam"/>
</dbReference>
<dbReference type="Proteomes" id="UP000276568">
    <property type="component" value="Unassembled WGS sequence"/>
</dbReference>
<dbReference type="Pfam" id="PF00300">
    <property type="entry name" value="His_Phos_1"/>
    <property type="match status" value="1"/>
</dbReference>
<evidence type="ECO:0000313" key="4">
    <source>
        <dbReference type="Proteomes" id="UP000276568"/>
    </source>
</evidence>
<evidence type="ECO:0000256" key="1">
    <source>
        <dbReference type="PIRSR" id="PIRSR613078-1"/>
    </source>
</evidence>
<feature type="active site" description="Tele-phosphohistidine intermediate" evidence="1">
    <location>
        <position position="10"/>
    </location>
</feature>
<dbReference type="InterPro" id="IPR050275">
    <property type="entry name" value="PGM_Phosphatase"/>
</dbReference>
<dbReference type="GO" id="GO:0016791">
    <property type="term" value="F:phosphatase activity"/>
    <property type="evidence" value="ECO:0007669"/>
    <property type="project" value="TreeGrafter"/>
</dbReference>
<sequence>MKTMFYIVRHGQTLFNVKELIQGWSDSPLTPLGVHQAQLMAEKISPIEFILGVSSTSERARDTLLTITQERFPVLFYKDLKEVGFGSLEGGDRRPLLESPRRDYTAWGGENFDEAGLRVERRLITIAKHVGNRNVLVVSHGTVLREVIHDLDPNYNDIMPNCSMMKIACEDGQLSLVSYPEVLI</sequence>
<evidence type="ECO:0000313" key="3">
    <source>
        <dbReference type="EMBL" id="RNM29121.1"/>
    </source>
</evidence>
<reference evidence="3 4" key="1">
    <citation type="submission" date="2018-11" db="EMBL/GenBank/DDBJ databases">
        <title>Clostridium sp. nov., a member of the family Erysipelotrichaceae isolated from pig faeces.</title>
        <authorList>
            <person name="Chang Y.-H."/>
        </authorList>
    </citation>
    <scope>NUCLEOTIDE SEQUENCE [LARGE SCALE GENOMIC DNA]</scope>
    <source>
        <strain evidence="3 4">YH-panp20</strain>
    </source>
</reference>
<evidence type="ECO:0000256" key="2">
    <source>
        <dbReference type="PIRSR" id="PIRSR613078-2"/>
    </source>
</evidence>
<feature type="binding site" evidence="2">
    <location>
        <position position="59"/>
    </location>
    <ligand>
        <name>substrate</name>
    </ligand>
</feature>
<dbReference type="EMBL" id="RJQC01000005">
    <property type="protein sequence ID" value="RNM29121.1"/>
    <property type="molecule type" value="Genomic_DNA"/>
</dbReference>
<name>A0A3N0HWH0_9FIRM</name>
<dbReference type="OrthoDB" id="9782128at2"/>
<organism evidence="3 4">
    <name type="scientific">Absicoccus porci</name>
    <dbReference type="NCBI Taxonomy" id="2486576"/>
    <lineage>
        <taxon>Bacteria</taxon>
        <taxon>Bacillati</taxon>
        <taxon>Bacillota</taxon>
        <taxon>Erysipelotrichia</taxon>
        <taxon>Erysipelotrichales</taxon>
        <taxon>Erysipelotrichaceae</taxon>
        <taxon>Absicoccus</taxon>
    </lineage>
</organism>
<dbReference type="CDD" id="cd07067">
    <property type="entry name" value="HP_PGM_like"/>
    <property type="match status" value="1"/>
</dbReference>
<dbReference type="PANTHER" id="PTHR48100">
    <property type="entry name" value="BROAD-SPECIFICITY PHOSPHATASE YOR283W-RELATED"/>
    <property type="match status" value="1"/>
</dbReference>
<dbReference type="PROSITE" id="PS00175">
    <property type="entry name" value="PG_MUTASE"/>
    <property type="match status" value="1"/>
</dbReference>
<dbReference type="RefSeq" id="WP_128521170.1">
    <property type="nucleotide sequence ID" value="NZ_CAUWBR010000018.1"/>
</dbReference>